<protein>
    <submittedName>
        <fullName evidence="2">Hydrolase, alpha/beta fold family</fullName>
    </submittedName>
</protein>
<sequence>MHKKFSYLFWLIFLLFTACSQKIPVTWQERIVKQKQNNLSLVYTEYGNPKNDTLLFLHGFAESKETWRFLIPKLSKKYHLVLLDLKGFGASPKPEDGAYSVYDQAHFVAKFMKEKSLKNVTLVGRSFGGGVALVLALMQRDRLIEKKISNLILINSMAYKQNLPSMLRTLNQPLIGYVAIHTIPNDWMAEEGYKYAFYNNALIPKKSLDYSSSNLSLDNAKYVYLQSVEQLIPDDIEKMQKRYKEIDLPTLILWGKEDVSIRVRTAYKLHRDLKNSKLKVFLKVGHMPNEEAPKKVIIEILKFMEALP</sequence>
<dbReference type="PANTHER" id="PTHR46438:SF11">
    <property type="entry name" value="LIPASE-RELATED"/>
    <property type="match status" value="1"/>
</dbReference>
<evidence type="ECO:0000259" key="1">
    <source>
        <dbReference type="Pfam" id="PF00561"/>
    </source>
</evidence>
<dbReference type="PRINTS" id="PR00111">
    <property type="entry name" value="ABHYDROLASE"/>
</dbReference>
<dbReference type="InterPro" id="IPR000073">
    <property type="entry name" value="AB_hydrolase_1"/>
</dbReference>
<accession>A0A6S6TRL4</accession>
<dbReference type="PANTHER" id="PTHR46438">
    <property type="entry name" value="ALPHA/BETA-HYDROLASES SUPERFAMILY PROTEIN"/>
    <property type="match status" value="1"/>
</dbReference>
<proteinExistence type="predicted"/>
<name>A0A6S6TRL4_9BACT</name>
<dbReference type="Gene3D" id="3.40.50.1820">
    <property type="entry name" value="alpha/beta hydrolase"/>
    <property type="match status" value="1"/>
</dbReference>
<dbReference type="EMBL" id="CACVAX010000059">
    <property type="protein sequence ID" value="CAA6821945.1"/>
    <property type="molecule type" value="Genomic_DNA"/>
</dbReference>
<organism evidence="2">
    <name type="scientific">uncultured Sulfurovum sp</name>
    <dbReference type="NCBI Taxonomy" id="269237"/>
    <lineage>
        <taxon>Bacteria</taxon>
        <taxon>Pseudomonadati</taxon>
        <taxon>Campylobacterota</taxon>
        <taxon>Epsilonproteobacteria</taxon>
        <taxon>Campylobacterales</taxon>
        <taxon>Sulfurovaceae</taxon>
        <taxon>Sulfurovum</taxon>
        <taxon>environmental samples</taxon>
    </lineage>
</organism>
<dbReference type="AlphaFoldDB" id="A0A6S6TRL4"/>
<gene>
    <name evidence="2" type="ORF">HELGO_WM1822</name>
</gene>
<dbReference type="PROSITE" id="PS51257">
    <property type="entry name" value="PROKAR_LIPOPROTEIN"/>
    <property type="match status" value="1"/>
</dbReference>
<dbReference type="InterPro" id="IPR029058">
    <property type="entry name" value="AB_hydrolase_fold"/>
</dbReference>
<dbReference type="SUPFAM" id="SSF53474">
    <property type="entry name" value="alpha/beta-Hydrolases"/>
    <property type="match status" value="1"/>
</dbReference>
<dbReference type="GO" id="GO:0016787">
    <property type="term" value="F:hydrolase activity"/>
    <property type="evidence" value="ECO:0007669"/>
    <property type="project" value="UniProtKB-KW"/>
</dbReference>
<dbReference type="Pfam" id="PF00561">
    <property type="entry name" value="Abhydrolase_1"/>
    <property type="match status" value="1"/>
</dbReference>
<evidence type="ECO:0000313" key="2">
    <source>
        <dbReference type="EMBL" id="CAA6821945.1"/>
    </source>
</evidence>
<keyword evidence="2" id="KW-0378">Hydrolase</keyword>
<feature type="domain" description="AB hydrolase-1" evidence="1">
    <location>
        <begin position="53"/>
        <end position="293"/>
    </location>
</feature>
<reference evidence="2" key="1">
    <citation type="submission" date="2020-01" db="EMBL/GenBank/DDBJ databases">
        <authorList>
            <person name="Meier V. D."/>
            <person name="Meier V D."/>
        </authorList>
    </citation>
    <scope>NUCLEOTIDE SEQUENCE</scope>
    <source>
        <strain evidence="2">HLG_WM_MAG_04</strain>
    </source>
</reference>